<proteinExistence type="predicted"/>
<accession>A0A0V1AU69</accession>
<dbReference type="Proteomes" id="UP000054776">
    <property type="component" value="Unassembled WGS sequence"/>
</dbReference>
<name>A0A0V1AU69_TRISP</name>
<sequence>LPSGDIYIEFSLCAFGEKGRPGAVKFIMFPSCSFMGFKHFKRMPTHVFFGQTNHLALDLNTHAKAETIAKNTLR</sequence>
<keyword evidence="3" id="KW-1185">Reference proteome</keyword>
<organism evidence="1 3">
    <name type="scientific">Trichinella spiralis</name>
    <name type="common">Trichina worm</name>
    <dbReference type="NCBI Taxonomy" id="6334"/>
    <lineage>
        <taxon>Eukaryota</taxon>
        <taxon>Metazoa</taxon>
        <taxon>Ecdysozoa</taxon>
        <taxon>Nematoda</taxon>
        <taxon>Enoplea</taxon>
        <taxon>Dorylaimia</taxon>
        <taxon>Trichinellida</taxon>
        <taxon>Trichinellidae</taxon>
        <taxon>Trichinella</taxon>
    </lineage>
</organism>
<reference evidence="1 3" key="1">
    <citation type="submission" date="2015-01" db="EMBL/GenBank/DDBJ databases">
        <title>Evolution of Trichinella species and genotypes.</title>
        <authorList>
            <person name="Korhonen P.K."/>
            <person name="Edoardo P."/>
            <person name="Giuseppe L.R."/>
            <person name="Gasser R.B."/>
        </authorList>
    </citation>
    <scope>NUCLEOTIDE SEQUENCE [LARGE SCALE GENOMIC DNA]</scope>
    <source>
        <strain evidence="1">ISS3</strain>
    </source>
</reference>
<gene>
    <name evidence="1" type="ORF">T01_1351</name>
    <name evidence="2" type="ORF">T01_8777</name>
</gene>
<evidence type="ECO:0000313" key="3">
    <source>
        <dbReference type="Proteomes" id="UP000054776"/>
    </source>
</evidence>
<evidence type="ECO:0000313" key="1">
    <source>
        <dbReference type="EMBL" id="KRY28137.1"/>
    </source>
</evidence>
<feature type="non-terminal residue" evidence="1">
    <location>
        <position position="1"/>
    </location>
</feature>
<dbReference type="InParanoid" id="A0A0V1AU69"/>
<protein>
    <submittedName>
        <fullName evidence="1">Uncharacterized protein</fullName>
    </submittedName>
</protein>
<evidence type="ECO:0000313" key="2">
    <source>
        <dbReference type="EMBL" id="KRY28139.1"/>
    </source>
</evidence>
<comment type="caution">
    <text evidence="1">The sequence shown here is derived from an EMBL/GenBank/DDBJ whole genome shotgun (WGS) entry which is preliminary data.</text>
</comment>
<dbReference type="AlphaFoldDB" id="A0A0V1AU69"/>
<dbReference type="EMBL" id="JYDH01000218">
    <property type="protein sequence ID" value="KRY28137.1"/>
    <property type="molecule type" value="Genomic_DNA"/>
</dbReference>
<dbReference type="EMBL" id="JYDH01000218">
    <property type="protein sequence ID" value="KRY28139.1"/>
    <property type="molecule type" value="Genomic_DNA"/>
</dbReference>
<dbReference type="OrthoDB" id="5928195at2759"/>